<organism evidence="1 2">
    <name type="scientific">Agaricus bisporus var. burnettii (strain JB137-S8 / ATCC MYA-4627 / FGSC 10392)</name>
    <name type="common">White button mushroom</name>
    <dbReference type="NCBI Taxonomy" id="597362"/>
    <lineage>
        <taxon>Eukaryota</taxon>
        <taxon>Fungi</taxon>
        <taxon>Dikarya</taxon>
        <taxon>Basidiomycota</taxon>
        <taxon>Agaricomycotina</taxon>
        <taxon>Agaricomycetes</taxon>
        <taxon>Agaricomycetidae</taxon>
        <taxon>Agaricales</taxon>
        <taxon>Agaricineae</taxon>
        <taxon>Agaricaceae</taxon>
        <taxon>Agaricus</taxon>
    </lineage>
</organism>
<sequence>MQSGNPKSVNFDHLCCLRPVGFGWVGYGAMTGAYNCIHLHDGSRRMLQTYFVDLMLQTLPPNRL</sequence>
<protein>
    <submittedName>
        <fullName evidence="1">Uncharacterized protein</fullName>
    </submittedName>
</protein>
<accession>K5Y344</accession>
<dbReference type="Proteomes" id="UP000008493">
    <property type="component" value="Unassembled WGS sequence"/>
</dbReference>
<dbReference type="InParanoid" id="K5Y344"/>
<keyword evidence="2" id="KW-1185">Reference proteome</keyword>
<feature type="non-terminal residue" evidence="1">
    <location>
        <position position="64"/>
    </location>
</feature>
<evidence type="ECO:0000313" key="1">
    <source>
        <dbReference type="EMBL" id="EKM82340.1"/>
    </source>
</evidence>
<dbReference type="OMA" id="NPKSVNF"/>
<reference evidence="2" key="1">
    <citation type="journal article" date="2012" name="Proc. Natl. Acad. Sci. U.S.A.">
        <title>Genome sequence of the button mushroom Agaricus bisporus reveals mechanisms governing adaptation to a humic-rich ecological niche.</title>
        <authorList>
            <person name="Morin E."/>
            <person name="Kohler A."/>
            <person name="Baker A.R."/>
            <person name="Foulongne-Oriol M."/>
            <person name="Lombard V."/>
            <person name="Nagy L.G."/>
            <person name="Ohm R.A."/>
            <person name="Patyshakuliyeva A."/>
            <person name="Brun A."/>
            <person name="Aerts A.L."/>
            <person name="Bailey A.M."/>
            <person name="Billette C."/>
            <person name="Coutinho P.M."/>
            <person name="Deakin G."/>
            <person name="Doddapaneni H."/>
            <person name="Floudas D."/>
            <person name="Grimwood J."/>
            <person name="Hilden K."/>
            <person name="Kuees U."/>
            <person name="LaButti K.M."/>
            <person name="Lapidus A."/>
            <person name="Lindquist E.A."/>
            <person name="Lucas S.M."/>
            <person name="Murat C."/>
            <person name="Riley R.W."/>
            <person name="Salamov A.A."/>
            <person name="Schmutz J."/>
            <person name="Subramanian V."/>
            <person name="Woesten H.A.B."/>
            <person name="Xu J."/>
            <person name="Eastwood D.C."/>
            <person name="Foster G.D."/>
            <person name="Sonnenberg A.S."/>
            <person name="Cullen D."/>
            <person name="de Vries R.P."/>
            <person name="Lundell T."/>
            <person name="Hibbett D.S."/>
            <person name="Henrissat B."/>
            <person name="Burton K.S."/>
            <person name="Kerrigan R.W."/>
            <person name="Challen M.P."/>
            <person name="Grigoriev I.V."/>
            <person name="Martin F."/>
        </authorList>
    </citation>
    <scope>NUCLEOTIDE SEQUENCE [LARGE SCALE GENOMIC DNA]</scope>
    <source>
        <strain evidence="2">JB137-S8 / ATCC MYA-4627 / FGSC 10392</strain>
    </source>
</reference>
<dbReference type="KEGG" id="abp:AGABI1DRAFT82150"/>
<dbReference type="GeneID" id="18831809"/>
<name>K5Y344_AGABU</name>
<dbReference type="AlphaFoldDB" id="K5Y344"/>
<evidence type="ECO:0000313" key="2">
    <source>
        <dbReference type="Proteomes" id="UP000008493"/>
    </source>
</evidence>
<proteinExistence type="predicted"/>
<dbReference type="EMBL" id="JH971386">
    <property type="protein sequence ID" value="EKM82340.1"/>
    <property type="molecule type" value="Genomic_DNA"/>
</dbReference>
<dbReference type="RefSeq" id="XP_007326326.1">
    <property type="nucleotide sequence ID" value="XM_007326264.1"/>
</dbReference>
<gene>
    <name evidence="1" type="ORF">AGABI1DRAFT_82150</name>
</gene>
<dbReference type="HOGENOM" id="CLU_2885240_0_0_1"/>